<dbReference type="PANTHER" id="PTHR12592">
    <property type="entry name" value="ATP-DEPENDENT (S)-NAD(P)H-HYDRATE DEHYDRATASE FAMILY MEMBER"/>
    <property type="match status" value="1"/>
</dbReference>
<dbReference type="InterPro" id="IPR000631">
    <property type="entry name" value="CARKD"/>
</dbReference>
<keyword evidence="2 6" id="KW-0067">ATP-binding</keyword>
<dbReference type="PROSITE" id="PS51383">
    <property type="entry name" value="YJEF_C_3"/>
    <property type="match status" value="1"/>
</dbReference>
<dbReference type="GO" id="GO:0005524">
    <property type="term" value="F:ATP binding"/>
    <property type="evidence" value="ECO:0007669"/>
    <property type="project" value="UniProtKB-KW"/>
</dbReference>
<comment type="function">
    <text evidence="6">Catalyzes the dehydration of the S-form of NAD(P)HX at the expense of ADP, which is converted to AMP. Together with NAD(P)HX epimerase, which catalyzes the epimerization of the S- and R-forms, the enzyme allows the repair of both epimers of NAD(P)HX, a damaged form of NAD(P)H that is a result of enzymatic or heat-dependent hydration.</text>
</comment>
<dbReference type="Gene3D" id="3.40.1190.20">
    <property type="match status" value="1"/>
</dbReference>
<keyword evidence="1 6" id="KW-0547">Nucleotide-binding</keyword>
<dbReference type="RefSeq" id="WP_186774009.1">
    <property type="nucleotide sequence ID" value="NZ_JACOMF010000162.1"/>
</dbReference>
<comment type="catalytic activity">
    <reaction evidence="6">
        <text>(6S)-NADPHX + ADP = AMP + phosphate + NADPH + H(+)</text>
        <dbReference type="Rhea" id="RHEA:32235"/>
        <dbReference type="ChEBI" id="CHEBI:15378"/>
        <dbReference type="ChEBI" id="CHEBI:43474"/>
        <dbReference type="ChEBI" id="CHEBI:57783"/>
        <dbReference type="ChEBI" id="CHEBI:64076"/>
        <dbReference type="ChEBI" id="CHEBI:456215"/>
        <dbReference type="ChEBI" id="CHEBI:456216"/>
        <dbReference type="EC" id="4.2.1.136"/>
    </reaction>
</comment>
<feature type="binding site" evidence="6">
    <location>
        <position position="114"/>
    </location>
    <ligand>
        <name>(6S)-NADPHX</name>
        <dbReference type="ChEBI" id="CHEBI:64076"/>
    </ligand>
</feature>
<feature type="binding site" evidence="6">
    <location>
        <position position="233"/>
    </location>
    <ligand>
        <name>AMP</name>
        <dbReference type="ChEBI" id="CHEBI:456215"/>
    </ligand>
</feature>
<dbReference type="Pfam" id="PF01256">
    <property type="entry name" value="Carb_kinase"/>
    <property type="match status" value="1"/>
</dbReference>
<gene>
    <name evidence="6" type="primary">nnrD</name>
    <name evidence="9" type="ORF">H7965_29210</name>
</gene>
<dbReference type="AlphaFoldDB" id="A0A9X0R4G2"/>
<dbReference type="GO" id="GO:0046496">
    <property type="term" value="P:nicotinamide nucleotide metabolic process"/>
    <property type="evidence" value="ECO:0007669"/>
    <property type="project" value="UniProtKB-UniRule"/>
</dbReference>
<comment type="cofactor">
    <cofactor evidence="6">
        <name>Mg(2+)</name>
        <dbReference type="ChEBI" id="CHEBI:18420"/>
    </cofactor>
</comment>
<evidence type="ECO:0000256" key="6">
    <source>
        <dbReference type="HAMAP-Rule" id="MF_01965"/>
    </source>
</evidence>
<feature type="binding site" evidence="6">
    <location>
        <position position="167"/>
    </location>
    <ligand>
        <name>(6S)-NADPHX</name>
        <dbReference type="ChEBI" id="CHEBI:64076"/>
    </ligand>
</feature>
<evidence type="ECO:0000256" key="5">
    <source>
        <dbReference type="ARBA" id="ARBA00023239"/>
    </source>
</evidence>
<comment type="similarity">
    <text evidence="6">Belongs to the NnrD/CARKD family.</text>
</comment>
<proteinExistence type="inferred from homology"/>
<dbReference type="EMBL" id="JACOMF010000162">
    <property type="protein sequence ID" value="MBC4019294.1"/>
    <property type="molecule type" value="Genomic_DNA"/>
</dbReference>
<dbReference type="GO" id="GO:0052855">
    <property type="term" value="F:ADP-dependent NAD(P)H-hydrate dehydratase activity"/>
    <property type="evidence" value="ECO:0007669"/>
    <property type="project" value="UniProtKB-UniRule"/>
</dbReference>
<keyword evidence="5 6" id="KW-0456">Lyase</keyword>
<comment type="caution">
    <text evidence="9">The sequence shown here is derived from an EMBL/GenBank/DDBJ whole genome shotgun (WGS) entry which is preliminary data.</text>
</comment>
<keyword evidence="3 6" id="KW-0521">NADP</keyword>
<protein>
    <recommendedName>
        <fullName evidence="6">ADP-dependent (S)-NAD(P)H-hydrate dehydratase</fullName>
        <ecNumber evidence="6">4.2.1.136</ecNumber>
    </recommendedName>
    <alternativeName>
        <fullName evidence="6">ADP-dependent NAD(P)HX dehydratase</fullName>
    </alternativeName>
</protein>
<dbReference type="NCBIfam" id="TIGR00196">
    <property type="entry name" value="yjeF_cterm"/>
    <property type="match status" value="1"/>
</dbReference>
<evidence type="ECO:0000256" key="2">
    <source>
        <dbReference type="ARBA" id="ARBA00022840"/>
    </source>
</evidence>
<evidence type="ECO:0000259" key="8">
    <source>
        <dbReference type="PROSITE" id="PS51383"/>
    </source>
</evidence>
<keyword evidence="4 6" id="KW-0520">NAD</keyword>
<sequence>MSATLELTPALLRGMPLPEPEGGDKEGRGRVLVVGGSLEVPGGMLLAGTAALRVGAGKLQMATCRSIAPHLALAVPEARVFGVAETPGGGIAPAAAAALRHPAGQCGAVLIGPGMLEQAEAATLAAALLEVTPGAGFVLDAAAMSGLSRLDEGRRRRHGGRVVITPHAGEMAGLLGMTKEAVEADPLATALSAASMLCAVVALKGATTWIADPDGRAWVNRHGCVGLGTSGSGDTLAGFIAGLLARGAAPAQATAWGVYMHAEAGRRLARAHGPLGFLAREIPGEIPRIMANLGSLEGEDPDRPEQ</sequence>
<comment type="subunit">
    <text evidence="6">Homotetramer.</text>
</comment>
<organism evidence="9 10">
    <name type="scientific">Siccirubricoccus deserti</name>
    <dbReference type="NCBI Taxonomy" id="2013562"/>
    <lineage>
        <taxon>Bacteria</taxon>
        <taxon>Pseudomonadati</taxon>
        <taxon>Pseudomonadota</taxon>
        <taxon>Alphaproteobacteria</taxon>
        <taxon>Acetobacterales</taxon>
        <taxon>Roseomonadaceae</taxon>
        <taxon>Siccirubricoccus</taxon>
    </lineage>
</organism>
<dbReference type="CDD" id="cd01171">
    <property type="entry name" value="YXKO-related"/>
    <property type="match status" value="1"/>
</dbReference>
<feature type="binding site" evidence="6">
    <location>
        <begin position="204"/>
        <end position="208"/>
    </location>
    <ligand>
        <name>AMP</name>
        <dbReference type="ChEBI" id="CHEBI:456215"/>
    </ligand>
</feature>
<dbReference type="PANTHER" id="PTHR12592:SF0">
    <property type="entry name" value="ATP-DEPENDENT (S)-NAD(P)H-HYDRATE DEHYDRATASE"/>
    <property type="match status" value="1"/>
</dbReference>
<accession>A0A9X0R4G2</accession>
<dbReference type="SUPFAM" id="SSF53613">
    <property type="entry name" value="Ribokinase-like"/>
    <property type="match status" value="1"/>
</dbReference>
<evidence type="ECO:0000256" key="3">
    <source>
        <dbReference type="ARBA" id="ARBA00022857"/>
    </source>
</evidence>
<evidence type="ECO:0000313" key="9">
    <source>
        <dbReference type="EMBL" id="MBC4019294.1"/>
    </source>
</evidence>
<dbReference type="InterPro" id="IPR029056">
    <property type="entry name" value="Ribokinase-like"/>
</dbReference>
<keyword evidence="10" id="KW-1185">Reference proteome</keyword>
<dbReference type="GO" id="GO:0110051">
    <property type="term" value="P:metabolite repair"/>
    <property type="evidence" value="ECO:0007669"/>
    <property type="project" value="TreeGrafter"/>
</dbReference>
<comment type="catalytic activity">
    <reaction evidence="6">
        <text>(6S)-NADHX + ADP = AMP + phosphate + NADH + H(+)</text>
        <dbReference type="Rhea" id="RHEA:32223"/>
        <dbReference type="ChEBI" id="CHEBI:15378"/>
        <dbReference type="ChEBI" id="CHEBI:43474"/>
        <dbReference type="ChEBI" id="CHEBI:57945"/>
        <dbReference type="ChEBI" id="CHEBI:64074"/>
        <dbReference type="ChEBI" id="CHEBI:456215"/>
        <dbReference type="ChEBI" id="CHEBI:456216"/>
        <dbReference type="EC" id="4.2.1.136"/>
    </reaction>
</comment>
<evidence type="ECO:0000256" key="4">
    <source>
        <dbReference type="ARBA" id="ARBA00023027"/>
    </source>
</evidence>
<dbReference type="GO" id="GO:0052856">
    <property type="term" value="F:NAD(P)HX epimerase activity"/>
    <property type="evidence" value="ECO:0007669"/>
    <property type="project" value="TreeGrafter"/>
</dbReference>
<comment type="caution">
    <text evidence="6">Lacks conserved residue(s) required for the propagation of feature annotation.</text>
</comment>
<name>A0A9X0R4G2_9PROT</name>
<feature type="region of interest" description="Disordered" evidence="7">
    <location>
        <begin position="1"/>
        <end position="28"/>
    </location>
</feature>
<evidence type="ECO:0000256" key="1">
    <source>
        <dbReference type="ARBA" id="ARBA00022741"/>
    </source>
</evidence>
<dbReference type="HAMAP" id="MF_01965">
    <property type="entry name" value="NADHX_dehydratase"/>
    <property type="match status" value="1"/>
</dbReference>
<evidence type="ECO:0000313" key="10">
    <source>
        <dbReference type="Proteomes" id="UP000600101"/>
    </source>
</evidence>
<feature type="binding site" evidence="6">
    <location>
        <position position="234"/>
    </location>
    <ligand>
        <name>(6S)-NADPHX</name>
        <dbReference type="ChEBI" id="CHEBI:64076"/>
    </ligand>
</feature>
<reference evidence="9" key="1">
    <citation type="submission" date="2020-08" db="EMBL/GenBank/DDBJ databases">
        <authorList>
            <person name="Hu Y."/>
            <person name="Nguyen S.V."/>
            <person name="Li F."/>
            <person name="Fanning S."/>
        </authorList>
    </citation>
    <scope>NUCLEOTIDE SEQUENCE</scope>
    <source>
        <strain evidence="9">SYSU D8009</strain>
    </source>
</reference>
<dbReference type="Proteomes" id="UP000600101">
    <property type="component" value="Unassembled WGS sequence"/>
</dbReference>
<feature type="domain" description="YjeF C-terminal" evidence="8">
    <location>
        <begin position="8"/>
        <end position="293"/>
    </location>
</feature>
<evidence type="ECO:0000256" key="7">
    <source>
        <dbReference type="SAM" id="MobiDB-lite"/>
    </source>
</evidence>
<dbReference type="EC" id="4.2.1.136" evidence="6"/>